<organism evidence="1 2">
    <name type="scientific">Mycena metata</name>
    <dbReference type="NCBI Taxonomy" id="1033252"/>
    <lineage>
        <taxon>Eukaryota</taxon>
        <taxon>Fungi</taxon>
        <taxon>Dikarya</taxon>
        <taxon>Basidiomycota</taxon>
        <taxon>Agaricomycotina</taxon>
        <taxon>Agaricomycetes</taxon>
        <taxon>Agaricomycetidae</taxon>
        <taxon>Agaricales</taxon>
        <taxon>Marasmiineae</taxon>
        <taxon>Mycenaceae</taxon>
        <taxon>Mycena</taxon>
    </lineage>
</organism>
<evidence type="ECO:0000313" key="2">
    <source>
        <dbReference type="Proteomes" id="UP001215598"/>
    </source>
</evidence>
<comment type="caution">
    <text evidence="1">The sequence shown here is derived from an EMBL/GenBank/DDBJ whole genome shotgun (WGS) entry which is preliminary data.</text>
</comment>
<keyword evidence="2" id="KW-1185">Reference proteome</keyword>
<sequence length="210" mass="22911">MTLIIILTKPQSRQVTAALLDRVGVYGKRTELRVQPLLNSDKRTTLCMTSRASNNTRTIHGGFGGIRYRVEFGGVMGENGASDVQTLSCAWAELCLKVEMMPQASGLLACLVATVESRGIVSELLHGGQFLAPGALLQGNGWPNFGPVTPARNVDKEDELSQMDDTPPSRSEAAAEVEVRAYTILNELQWEPGRWITKKVRAEKAPRECG</sequence>
<dbReference type="EMBL" id="JARKIB010000444">
    <property type="protein sequence ID" value="KAJ7707253.1"/>
    <property type="molecule type" value="Genomic_DNA"/>
</dbReference>
<protein>
    <submittedName>
        <fullName evidence="1">Uncharacterized protein</fullName>
    </submittedName>
</protein>
<dbReference type="AlphaFoldDB" id="A0AAD7M9Q7"/>
<proteinExistence type="predicted"/>
<evidence type="ECO:0000313" key="1">
    <source>
        <dbReference type="EMBL" id="KAJ7707253.1"/>
    </source>
</evidence>
<accession>A0AAD7M9Q7</accession>
<reference evidence="1" key="1">
    <citation type="submission" date="2023-03" db="EMBL/GenBank/DDBJ databases">
        <title>Massive genome expansion in bonnet fungi (Mycena s.s.) driven by repeated elements and novel gene families across ecological guilds.</title>
        <authorList>
            <consortium name="Lawrence Berkeley National Laboratory"/>
            <person name="Harder C.B."/>
            <person name="Miyauchi S."/>
            <person name="Viragh M."/>
            <person name="Kuo A."/>
            <person name="Thoen E."/>
            <person name="Andreopoulos B."/>
            <person name="Lu D."/>
            <person name="Skrede I."/>
            <person name="Drula E."/>
            <person name="Henrissat B."/>
            <person name="Morin E."/>
            <person name="Kohler A."/>
            <person name="Barry K."/>
            <person name="LaButti K."/>
            <person name="Morin E."/>
            <person name="Salamov A."/>
            <person name="Lipzen A."/>
            <person name="Mereny Z."/>
            <person name="Hegedus B."/>
            <person name="Baldrian P."/>
            <person name="Stursova M."/>
            <person name="Weitz H."/>
            <person name="Taylor A."/>
            <person name="Grigoriev I.V."/>
            <person name="Nagy L.G."/>
            <person name="Martin F."/>
            <person name="Kauserud H."/>
        </authorList>
    </citation>
    <scope>NUCLEOTIDE SEQUENCE</scope>
    <source>
        <strain evidence="1">CBHHK182m</strain>
    </source>
</reference>
<name>A0AAD7M9Q7_9AGAR</name>
<gene>
    <name evidence="1" type="ORF">B0H16DRAFT_1481604</name>
</gene>
<dbReference type="Proteomes" id="UP001215598">
    <property type="component" value="Unassembled WGS sequence"/>
</dbReference>